<dbReference type="SUPFAM" id="SSF53218">
    <property type="entry name" value="Molybdenum cofactor biosynthesis proteins"/>
    <property type="match status" value="1"/>
</dbReference>
<dbReference type="Pfam" id="PF00994">
    <property type="entry name" value="MoCF_biosynth"/>
    <property type="match status" value="1"/>
</dbReference>
<dbReference type="PANTHER" id="PTHR13939:SF0">
    <property type="entry name" value="NMN AMIDOHYDROLASE-LIKE PROTEIN YFAY"/>
    <property type="match status" value="1"/>
</dbReference>
<dbReference type="InterPro" id="IPR050101">
    <property type="entry name" value="CinA"/>
</dbReference>
<evidence type="ECO:0000313" key="3">
    <source>
        <dbReference type="Proteomes" id="UP000004105"/>
    </source>
</evidence>
<dbReference type="CDD" id="cd00885">
    <property type="entry name" value="cinA"/>
    <property type="match status" value="1"/>
</dbReference>
<name>F2BGF2_9NEIS</name>
<organism evidence="2 3">
    <name type="scientific">Neisseria bacilliformis ATCC BAA-1200</name>
    <dbReference type="NCBI Taxonomy" id="888742"/>
    <lineage>
        <taxon>Bacteria</taxon>
        <taxon>Pseudomonadati</taxon>
        <taxon>Pseudomonadota</taxon>
        <taxon>Betaproteobacteria</taxon>
        <taxon>Neisseriales</taxon>
        <taxon>Neisseriaceae</taxon>
        <taxon>Neisseria</taxon>
    </lineage>
</organism>
<reference evidence="2 3" key="1">
    <citation type="submission" date="2011-02" db="EMBL/GenBank/DDBJ databases">
        <authorList>
            <person name="Muzny D."/>
            <person name="Qin X."/>
            <person name="Deng J."/>
            <person name="Jiang H."/>
            <person name="Liu Y."/>
            <person name="Qu J."/>
            <person name="Song X.-Z."/>
            <person name="Zhang L."/>
            <person name="Thornton R."/>
            <person name="Coyle M."/>
            <person name="Francisco L."/>
            <person name="Jackson L."/>
            <person name="Javaid M."/>
            <person name="Korchina V."/>
            <person name="Kovar C."/>
            <person name="Mata R."/>
            <person name="Mathew T."/>
            <person name="Ngo R."/>
            <person name="Nguyen L."/>
            <person name="Nguyen N."/>
            <person name="Okwuonu G."/>
            <person name="Ongeri F."/>
            <person name="Pham C."/>
            <person name="Simmons D."/>
            <person name="Wilczek-Boney K."/>
            <person name="Hale W."/>
            <person name="Jakkamsetti A."/>
            <person name="Pham P."/>
            <person name="Ruth R."/>
            <person name="San Lucas F."/>
            <person name="Warren J."/>
            <person name="Zhang J."/>
            <person name="Zhao Z."/>
            <person name="Zhou C."/>
            <person name="Zhu D."/>
            <person name="Lee S."/>
            <person name="Bess C."/>
            <person name="Blankenburg K."/>
            <person name="Forbes L."/>
            <person name="Fu Q."/>
            <person name="Gubbala S."/>
            <person name="Hirani K."/>
            <person name="Jayaseelan J.C."/>
            <person name="Lara F."/>
            <person name="Munidasa M."/>
            <person name="Palculict T."/>
            <person name="Patil S."/>
            <person name="Pu L.-L."/>
            <person name="Saada N."/>
            <person name="Tang L."/>
            <person name="Weissenberger G."/>
            <person name="Zhu Y."/>
            <person name="Hemphill L."/>
            <person name="Shang Y."/>
            <person name="Youmans B."/>
            <person name="Ayvaz T."/>
            <person name="Ross M."/>
            <person name="Santibanez J."/>
            <person name="Aqrawi P."/>
            <person name="Gross S."/>
            <person name="Joshi V."/>
            <person name="Fowler G."/>
            <person name="Nazareth L."/>
            <person name="Reid J."/>
            <person name="Worley K."/>
            <person name="Petrosino J."/>
            <person name="Highlander S."/>
            <person name="Gibbs R."/>
        </authorList>
    </citation>
    <scope>NUCLEOTIDE SEQUENCE [LARGE SCALE GENOMIC DNA]</scope>
    <source>
        <strain evidence="2 3">ATCC BAA-1200</strain>
    </source>
</reference>
<dbReference type="OrthoDB" id="9801454at2"/>
<dbReference type="RefSeq" id="WP_007343814.1">
    <property type="nucleotide sequence ID" value="NZ_GL878494.1"/>
</dbReference>
<dbReference type="InterPro" id="IPR036425">
    <property type="entry name" value="MoaB/Mog-like_dom_sf"/>
</dbReference>
<dbReference type="HOGENOM" id="CLU_030805_0_1_4"/>
<dbReference type="PANTHER" id="PTHR13939">
    <property type="entry name" value="NICOTINAMIDE-NUCLEOTIDE AMIDOHYDROLASE PNCC"/>
    <property type="match status" value="1"/>
</dbReference>
<proteinExistence type="predicted"/>
<sequence>MTRDFNLIIIGDEILHGSRQDKHFPYFKNLLETHGLRLNSVQYLPDERPQLAKQLERSFSDGLPAFVTGGIGATPDDHTRQAAAEAAKCPLQRHPEAAALIEAVTRKRGESTDSPEHRQRLHMADFPQGAQIIPNPYNGIAGFTLLHHHFLPGFPVMAHPMAEWVLHTHYAESFHRVPTDQRAILVYGLPESRITPLMEHIEHTYPGIRTYSLPSVGCTTPDGQHTRPHIEFGLKAEGEACTYIDTAWTYALDTLRRLGAQLHDTQEAV</sequence>
<dbReference type="InterPro" id="IPR001453">
    <property type="entry name" value="MoaB/Mog_dom"/>
</dbReference>
<dbReference type="SMART" id="SM00852">
    <property type="entry name" value="MoCF_biosynth"/>
    <property type="match status" value="1"/>
</dbReference>
<comment type="caution">
    <text evidence="2">The sequence shown here is derived from an EMBL/GenBank/DDBJ whole genome shotgun (WGS) entry which is preliminary data.</text>
</comment>
<dbReference type="STRING" id="267212.GCA_001063965_02223"/>
<feature type="domain" description="MoaB/Mog" evidence="1">
    <location>
        <begin position="6"/>
        <end position="173"/>
    </location>
</feature>
<dbReference type="Proteomes" id="UP000004105">
    <property type="component" value="Unassembled WGS sequence"/>
</dbReference>
<dbReference type="AlphaFoldDB" id="F2BGF2"/>
<dbReference type="EMBL" id="AFAY01000054">
    <property type="protein sequence ID" value="EGF06849.1"/>
    <property type="molecule type" value="Genomic_DNA"/>
</dbReference>
<gene>
    <name evidence="2" type="ORF">HMPREF9123_2809</name>
</gene>
<evidence type="ECO:0000259" key="1">
    <source>
        <dbReference type="SMART" id="SM00852"/>
    </source>
</evidence>
<evidence type="ECO:0000313" key="2">
    <source>
        <dbReference type="EMBL" id="EGF06849.1"/>
    </source>
</evidence>
<accession>F2BGF2</accession>
<dbReference type="Gene3D" id="3.40.980.10">
    <property type="entry name" value="MoaB/Mog-like domain"/>
    <property type="match status" value="1"/>
</dbReference>
<keyword evidence="3" id="KW-1185">Reference proteome</keyword>
<protein>
    <submittedName>
        <fullName evidence="2">CinA family protein</fullName>
    </submittedName>
</protein>